<dbReference type="Pfam" id="PF04883">
    <property type="entry name" value="HK97-gp10_like"/>
    <property type="match status" value="1"/>
</dbReference>
<dbReference type="InterPro" id="IPR010064">
    <property type="entry name" value="HK97-gp10_tail"/>
</dbReference>
<keyword evidence="2" id="KW-1185">Reference proteome</keyword>
<evidence type="ECO:0000313" key="1">
    <source>
        <dbReference type="EMBL" id="TCN25485.1"/>
    </source>
</evidence>
<name>A0A4R2BG60_9BACI</name>
<dbReference type="Proteomes" id="UP000295689">
    <property type="component" value="Unassembled WGS sequence"/>
</dbReference>
<accession>A0A4R2BG60</accession>
<comment type="caution">
    <text evidence="1">The sequence shown here is derived from an EMBL/GenBank/DDBJ whole genome shotgun (WGS) entry which is preliminary data.</text>
</comment>
<proteinExistence type="predicted"/>
<sequence length="116" mass="12859">MNIQGLNDLVKNIQDYTTEKEDALSEVVKETALKIQVSAKQRAPVDSGHLKRNIVVQLNSEGTNAKIGTLGSDVKYAPHVEHGTKNTPAQPFLFPSFEEEKPEYLRKIADILGDVK</sequence>
<gene>
    <name evidence="1" type="ORF">EV146_105142</name>
</gene>
<evidence type="ECO:0000313" key="2">
    <source>
        <dbReference type="Proteomes" id="UP000295689"/>
    </source>
</evidence>
<reference evidence="1 2" key="1">
    <citation type="journal article" date="2015" name="Stand. Genomic Sci.">
        <title>Genomic Encyclopedia of Bacterial and Archaeal Type Strains, Phase III: the genomes of soil and plant-associated and newly described type strains.</title>
        <authorList>
            <person name="Whitman W.B."/>
            <person name="Woyke T."/>
            <person name="Klenk H.P."/>
            <person name="Zhou Y."/>
            <person name="Lilburn T.G."/>
            <person name="Beck B.J."/>
            <person name="De Vos P."/>
            <person name="Vandamme P."/>
            <person name="Eisen J.A."/>
            <person name="Garrity G."/>
            <person name="Hugenholtz P."/>
            <person name="Kyrpides N.C."/>
        </authorList>
    </citation>
    <scope>NUCLEOTIDE SEQUENCE [LARGE SCALE GENOMIC DNA]</scope>
    <source>
        <strain evidence="1 2">CV53</strain>
    </source>
</reference>
<dbReference type="AlphaFoldDB" id="A0A4R2BG60"/>
<dbReference type="NCBIfam" id="TIGR01725">
    <property type="entry name" value="phge_HK97_gp10"/>
    <property type="match status" value="1"/>
</dbReference>
<protein>
    <submittedName>
        <fullName evidence="1">HK97 gp10 family phage protein</fullName>
    </submittedName>
</protein>
<organism evidence="1 2">
    <name type="scientific">Mesobacillus foraminis</name>
    <dbReference type="NCBI Taxonomy" id="279826"/>
    <lineage>
        <taxon>Bacteria</taxon>
        <taxon>Bacillati</taxon>
        <taxon>Bacillota</taxon>
        <taxon>Bacilli</taxon>
        <taxon>Bacillales</taxon>
        <taxon>Bacillaceae</taxon>
        <taxon>Mesobacillus</taxon>
    </lineage>
</organism>
<dbReference type="EMBL" id="SLVV01000005">
    <property type="protein sequence ID" value="TCN25485.1"/>
    <property type="molecule type" value="Genomic_DNA"/>
</dbReference>